<dbReference type="AlphaFoldDB" id="A0AAN3A6X5"/>
<dbReference type="Proteomes" id="UP000005475">
    <property type="component" value="Unassembled WGS sequence"/>
</dbReference>
<organism evidence="1 2">
    <name type="scientific">Bacteroides ovatus (strain ATCC 8483 / DSM 1896 / JCM 5824 / BCRC 10623 / CCUG 4943 / NCTC 11153)</name>
    <dbReference type="NCBI Taxonomy" id="411476"/>
    <lineage>
        <taxon>Bacteria</taxon>
        <taxon>Pseudomonadati</taxon>
        <taxon>Bacteroidota</taxon>
        <taxon>Bacteroidia</taxon>
        <taxon>Bacteroidales</taxon>
        <taxon>Bacteroidaceae</taxon>
        <taxon>Bacteroides</taxon>
    </lineage>
</organism>
<comment type="caution">
    <text evidence="1">The sequence shown here is derived from an EMBL/GenBank/DDBJ whole genome shotgun (WGS) entry which is preliminary data.</text>
</comment>
<dbReference type="EMBL" id="AAXF02000050">
    <property type="protein sequence ID" value="EDO11139.1"/>
    <property type="molecule type" value="Genomic_DNA"/>
</dbReference>
<protein>
    <submittedName>
        <fullName evidence="1">Uncharacterized protein</fullName>
    </submittedName>
</protein>
<evidence type="ECO:0000313" key="2">
    <source>
        <dbReference type="Proteomes" id="UP000005475"/>
    </source>
</evidence>
<reference evidence="2" key="2">
    <citation type="submission" date="2007-04" db="EMBL/GenBank/DDBJ databases">
        <title>Draft genome sequence of Bacteroides ovatus (ATCC 8483).</title>
        <authorList>
            <person name="Sudarsanam P."/>
            <person name="Ley R."/>
            <person name="Guruge J."/>
            <person name="Turnbaugh P.J."/>
            <person name="Mahowald M."/>
            <person name="Liep D."/>
            <person name="Gordon J."/>
        </authorList>
    </citation>
    <scope>NUCLEOTIDE SEQUENCE [LARGE SCALE GENOMIC DNA]</scope>
    <source>
        <strain evidence="2">ATCC 8483 / DSM 1896 / JCM 5824 / BCRC 10623 / CCUG 4943 / NCTC 11153</strain>
    </source>
</reference>
<accession>A0AAN3A6X5</accession>
<sequence length="38" mass="4358">MLISSTSSCRFFPSSNYCYLIQNGTERNETDSFINAIF</sequence>
<name>A0AAN3A6X5_BACO1</name>
<proteinExistence type="predicted"/>
<reference evidence="1 2" key="1">
    <citation type="submission" date="2007-03" db="EMBL/GenBank/DDBJ databases">
        <authorList>
            <person name="Fulton L."/>
            <person name="Clifton S."/>
            <person name="Fulton B."/>
            <person name="Xu J."/>
            <person name="Minx P."/>
            <person name="Pepin K.H."/>
            <person name="Johnson M."/>
            <person name="Thiruvilangam P."/>
            <person name="Bhonagiri V."/>
            <person name="Nash W.E."/>
            <person name="Mardis E.R."/>
            <person name="Wilson R.K."/>
        </authorList>
    </citation>
    <scope>NUCLEOTIDE SEQUENCE [LARGE SCALE GENOMIC DNA]</scope>
    <source>
        <strain evidence="2">ATCC 8483 / DSM 1896 / JCM 5824 / BCRC 10623 / CCUG 4943 / NCTC 11153</strain>
    </source>
</reference>
<evidence type="ECO:0000313" key="1">
    <source>
        <dbReference type="EMBL" id="EDO11139.1"/>
    </source>
</evidence>
<gene>
    <name evidence="1" type="ORF">BACOVA_03041</name>
</gene>